<evidence type="ECO:0000313" key="2">
    <source>
        <dbReference type="Proteomes" id="UP001064048"/>
    </source>
</evidence>
<keyword evidence="2" id="KW-1185">Reference proteome</keyword>
<name>A0ACC0KPU6_CHOFU</name>
<accession>A0ACC0KPU6</accession>
<protein>
    <submittedName>
        <fullName evidence="1">Uncharacterized protein</fullName>
    </submittedName>
</protein>
<dbReference type="Proteomes" id="UP001064048">
    <property type="component" value="Chromosome 18"/>
</dbReference>
<evidence type="ECO:0000313" key="1">
    <source>
        <dbReference type="EMBL" id="KAI8438345.1"/>
    </source>
</evidence>
<comment type="caution">
    <text evidence="1">The sequence shown here is derived from an EMBL/GenBank/DDBJ whole genome shotgun (WGS) entry which is preliminary data.</text>
</comment>
<sequence length="487" mass="56150">MDEVLNKLGSALITPQSSEDKTSGHQACYKNWGRLKNQEERRRETLEIQKTNRNDKIDAFRGILRLVNKIEAKDNLFRSNNRAHYRPNIYVAGFHKAPATYNNVLMLSEWIIEKPIDFNEDWYVVPCPKGVRVLLVAYGGTTKTYTKYGHFRQEFRSALPGGNPCDPTKNRCCVLDCFYSDQNKIMYVLDLLAWNNQPMTDGEMEFRQYWLKSQLTDMPELTTINKKNKMVFQLLPMVPCTPESFNKFMMTCPQFEGDVPKLDGLLFYHKKAHYVSGETPLVGWLFPYMVPEVLGSEITVHEQYMSAKPTGYVNQAEFIQAFEAMLDKKRPKSRRASSAMDTSDSKETEKNNMNEQQTAQEHQTDNPSVVPELMEAEERNCMETVKGNGELDKEHVESVEESMEADKEHMESVEESMEADKEHVESVKESMEADKEHVDSVKEGMEADKEHVESVKESVEVDKEHVKPIKESCMEPAKEHTNQQLTH</sequence>
<reference evidence="1 2" key="1">
    <citation type="journal article" date="2022" name="Genome Biol. Evol.">
        <title>The Spruce Budworm Genome: Reconstructing the Evolutionary History of Antifreeze Proteins.</title>
        <authorList>
            <person name="Beliveau C."/>
            <person name="Gagne P."/>
            <person name="Picq S."/>
            <person name="Vernygora O."/>
            <person name="Keeling C.I."/>
            <person name="Pinkney K."/>
            <person name="Doucet D."/>
            <person name="Wen F."/>
            <person name="Johnston J.S."/>
            <person name="Maaroufi H."/>
            <person name="Boyle B."/>
            <person name="Laroche J."/>
            <person name="Dewar K."/>
            <person name="Juretic N."/>
            <person name="Blackburn G."/>
            <person name="Nisole A."/>
            <person name="Brunet B."/>
            <person name="Brandao M."/>
            <person name="Lumley L."/>
            <person name="Duan J."/>
            <person name="Quan G."/>
            <person name="Lucarotti C.J."/>
            <person name="Roe A.D."/>
            <person name="Sperling F.A.H."/>
            <person name="Levesque R.C."/>
            <person name="Cusson M."/>
        </authorList>
    </citation>
    <scope>NUCLEOTIDE SEQUENCE [LARGE SCALE GENOMIC DNA]</scope>
    <source>
        <strain evidence="1">Glfc:IPQL:Cfum</strain>
    </source>
</reference>
<dbReference type="EMBL" id="CM046118">
    <property type="protein sequence ID" value="KAI8438345.1"/>
    <property type="molecule type" value="Genomic_DNA"/>
</dbReference>
<organism evidence="1 2">
    <name type="scientific">Choristoneura fumiferana</name>
    <name type="common">Spruce budworm moth</name>
    <name type="synonym">Archips fumiferana</name>
    <dbReference type="NCBI Taxonomy" id="7141"/>
    <lineage>
        <taxon>Eukaryota</taxon>
        <taxon>Metazoa</taxon>
        <taxon>Ecdysozoa</taxon>
        <taxon>Arthropoda</taxon>
        <taxon>Hexapoda</taxon>
        <taxon>Insecta</taxon>
        <taxon>Pterygota</taxon>
        <taxon>Neoptera</taxon>
        <taxon>Endopterygota</taxon>
        <taxon>Lepidoptera</taxon>
        <taxon>Glossata</taxon>
        <taxon>Ditrysia</taxon>
        <taxon>Tortricoidea</taxon>
        <taxon>Tortricidae</taxon>
        <taxon>Tortricinae</taxon>
        <taxon>Choristoneura</taxon>
    </lineage>
</organism>
<proteinExistence type="predicted"/>
<gene>
    <name evidence="1" type="ORF">MSG28_010911</name>
</gene>